<comment type="caution">
    <text evidence="5">The sequence shown here is derived from an EMBL/GenBank/DDBJ whole genome shotgun (WGS) entry which is preliminary data.</text>
</comment>
<evidence type="ECO:0000313" key="6">
    <source>
        <dbReference type="Proteomes" id="UP000653231"/>
    </source>
</evidence>
<dbReference type="PANTHER" id="PTHR39207:SF1">
    <property type="entry name" value="ALPHA-GLUCURONIDASE A"/>
    <property type="match status" value="1"/>
</dbReference>
<dbReference type="EMBL" id="JACXRZ010000016">
    <property type="protein sequence ID" value="MBD3145970.1"/>
    <property type="molecule type" value="Genomic_DNA"/>
</dbReference>
<feature type="region of interest" description="Disordered" evidence="2">
    <location>
        <begin position="420"/>
        <end position="447"/>
    </location>
</feature>
<dbReference type="Proteomes" id="UP000653231">
    <property type="component" value="Unassembled WGS sequence"/>
</dbReference>
<dbReference type="InterPro" id="IPR011100">
    <property type="entry name" value="Glyco_hydro_67_cat"/>
</dbReference>
<keyword evidence="1" id="KW-0378">Hydrolase</keyword>
<dbReference type="Pfam" id="PF07488">
    <property type="entry name" value="Glyco_hydro_67M"/>
    <property type="match status" value="1"/>
</dbReference>
<keyword evidence="6" id="KW-1185">Reference proteome</keyword>
<dbReference type="InterPro" id="IPR017853">
    <property type="entry name" value="GH"/>
</dbReference>
<dbReference type="InterPro" id="IPR029018">
    <property type="entry name" value="Hex-like_dom2"/>
</dbReference>
<feature type="domain" description="Glycosyl hydrolase family 67 catalytic" evidence="4">
    <location>
        <begin position="137"/>
        <end position="483"/>
    </location>
</feature>
<dbReference type="Gene3D" id="3.20.20.80">
    <property type="entry name" value="Glycosidases"/>
    <property type="match status" value="1"/>
</dbReference>
<feature type="domain" description="Glycosyl hydrolase family 67 C-terminal" evidence="3">
    <location>
        <begin position="484"/>
        <end position="720"/>
    </location>
</feature>
<dbReference type="InterPro" id="IPR037054">
    <property type="entry name" value="A-glucoronidase_C_sf"/>
</dbReference>
<dbReference type="Gene3D" id="3.30.379.10">
    <property type="entry name" value="Chitobiase/beta-hexosaminidase domain 2-like"/>
    <property type="match status" value="1"/>
</dbReference>
<dbReference type="InterPro" id="IPR011099">
    <property type="entry name" value="Glyco_hydro_67_C"/>
</dbReference>
<evidence type="ECO:0000313" key="5">
    <source>
        <dbReference type="EMBL" id="MBD3145970.1"/>
    </source>
</evidence>
<proteinExistence type="predicted"/>
<dbReference type="Gene3D" id="3.90.1330.10">
    <property type="entry name" value="Alpha-glucuronidase, C-terminal domain"/>
    <property type="match status" value="1"/>
</dbReference>
<dbReference type="PANTHER" id="PTHR39207">
    <property type="entry name" value="ALPHA-GLUCURONIDASE A"/>
    <property type="match status" value="1"/>
</dbReference>
<evidence type="ECO:0000259" key="4">
    <source>
        <dbReference type="Pfam" id="PF07488"/>
    </source>
</evidence>
<reference evidence="5 6" key="1">
    <citation type="submission" date="2020-09" db="EMBL/GenBank/DDBJ databases">
        <title>Actinomycete isolated from the Camponotus japonicus Mayr.</title>
        <authorList>
            <person name="Gong X."/>
        </authorList>
    </citation>
    <scope>NUCLEOTIDE SEQUENCE [LARGE SCALE GENOMIC DNA]</scope>
    <source>
        <strain evidence="5 6">2C-HV3</strain>
    </source>
</reference>
<organism evidence="5 6">
    <name type="scientific">Microbispora bryophytorum subsp. camponoti</name>
    <dbReference type="NCBI Taxonomy" id="1677852"/>
    <lineage>
        <taxon>Bacteria</taxon>
        <taxon>Bacillati</taxon>
        <taxon>Actinomycetota</taxon>
        <taxon>Actinomycetes</taxon>
        <taxon>Streptosporangiales</taxon>
        <taxon>Streptosporangiaceae</taxon>
        <taxon>Microbispora</taxon>
    </lineage>
</organism>
<accession>A0ABR8L4U0</accession>
<dbReference type="SUPFAM" id="SSF55545">
    <property type="entry name" value="beta-N-acetylhexosaminidase-like domain"/>
    <property type="match status" value="1"/>
</dbReference>
<evidence type="ECO:0000256" key="2">
    <source>
        <dbReference type="SAM" id="MobiDB-lite"/>
    </source>
</evidence>
<evidence type="ECO:0000259" key="3">
    <source>
        <dbReference type="Pfam" id="PF07477"/>
    </source>
</evidence>
<name>A0ABR8L4U0_9ACTN</name>
<dbReference type="SUPFAM" id="SSF51445">
    <property type="entry name" value="(Trans)glycosidases"/>
    <property type="match status" value="1"/>
</dbReference>
<protein>
    <submittedName>
        <fullName evidence="5">Alpha-glucuronidase</fullName>
    </submittedName>
</protein>
<gene>
    <name evidence="5" type="ORF">IEQ31_22645</name>
</gene>
<sequence>MPRRGLVTLPDPVHPAWLPPEAFRAIGSRRTLVLGDGLLAGTVYDEVADACARHGGRVRRGAEDGPHDLVLALTTAEPLPGVAGEVRPGSAIGAEGYVLARRDGVTVVLADEPAGLLYGLFHVVRLGERAFAGERQAEHHRPAMRRRMLDHWDNVDIHPVMGQVERGYAGGSIFWRDGAPRGDLARVRAYGRLLAACGVNAISVNNVNVHATEAHLLTDRLGDVSALADVLRPYGIGVHLSVSFASPVVLGGLATADPLDEDVRKWWAGVTERVYDAIPDFGGYVVKADSEGQPGPFAYGRDHADGANLLAEALAPYGGVVHWRAFVYNHRQDWRDRSTDRARAAYDHFAPLDGRFRDNVILQVKHGPVDFQVREPVSPVIAAMPATRLAVELQVTQEYTGQQRHVCYLPPMWREVLGFRPWGPDGPSRPDGPDGPSGPDGSGGTAAVTVADVAGGALGDGDGDGDDGGGLVGVSNVGDDPYWTGHPLAQANLYAFGRLAWAPEMDPAAILDEWIDLTFAPATASGDAEPAETAETERLRRTLHAIMGGSWRTYERYTAPLGVGFMVRPGRHYGPDVDGYEYTPWGTYHFADRDGVGVDRTRATGTGFTGQYPPPWSQVYESLDQCPDELLLFFHHVPYGHVLHSGSTVIQHIYDTHFAGAEEAVEARRRWEEAAGLFDPSLHARVERLLDEQVRCAEEWRDQVNAYFFRKSGVPDLRGRRIP</sequence>
<dbReference type="Pfam" id="PF07477">
    <property type="entry name" value="Glyco_hydro_67C"/>
    <property type="match status" value="1"/>
</dbReference>
<evidence type="ECO:0000256" key="1">
    <source>
        <dbReference type="ARBA" id="ARBA00022801"/>
    </source>
</evidence>